<dbReference type="GO" id="GO:0016757">
    <property type="term" value="F:glycosyltransferase activity"/>
    <property type="evidence" value="ECO:0007669"/>
    <property type="project" value="InterPro"/>
</dbReference>
<name>E6KVP0_9PAST</name>
<dbReference type="SUPFAM" id="SSF53756">
    <property type="entry name" value="UDP-Glycosyltransferase/glycogen phosphorylase"/>
    <property type="match status" value="1"/>
</dbReference>
<dbReference type="Proteomes" id="UP000032871">
    <property type="component" value="Unassembled WGS sequence"/>
</dbReference>
<dbReference type="Pfam" id="PF00534">
    <property type="entry name" value="Glycos_transf_1"/>
    <property type="match status" value="1"/>
</dbReference>
<organism evidence="2 3">
    <name type="scientific">Aggregatibacter segnis ATCC 33393</name>
    <dbReference type="NCBI Taxonomy" id="888057"/>
    <lineage>
        <taxon>Bacteria</taxon>
        <taxon>Pseudomonadati</taxon>
        <taxon>Pseudomonadota</taxon>
        <taxon>Gammaproteobacteria</taxon>
        <taxon>Pasteurellales</taxon>
        <taxon>Pasteurellaceae</taxon>
        <taxon>Aggregatibacter</taxon>
    </lineage>
</organism>
<dbReference type="PANTHER" id="PTHR12526">
    <property type="entry name" value="GLYCOSYLTRANSFERASE"/>
    <property type="match status" value="1"/>
</dbReference>
<accession>E6KVP0</accession>
<dbReference type="PANTHER" id="PTHR12526:SF630">
    <property type="entry name" value="GLYCOSYLTRANSFERASE"/>
    <property type="match status" value="1"/>
</dbReference>
<evidence type="ECO:0000313" key="3">
    <source>
        <dbReference type="Proteomes" id="UP000032871"/>
    </source>
</evidence>
<dbReference type="EMBL" id="AEPS01000002">
    <property type="protein sequence ID" value="EFU68349.1"/>
    <property type="molecule type" value="Genomic_DNA"/>
</dbReference>
<comment type="caution">
    <text evidence="2">The sequence shown here is derived from an EMBL/GenBank/DDBJ whole genome shotgun (WGS) entry which is preliminary data.</text>
</comment>
<keyword evidence="3" id="KW-1185">Reference proteome</keyword>
<dbReference type="HOGENOM" id="CLU_009583_0_0_6"/>
<evidence type="ECO:0000259" key="1">
    <source>
        <dbReference type="Pfam" id="PF00534"/>
    </source>
</evidence>
<protein>
    <submittedName>
        <fullName evidence="2">Glycosyltransferase</fullName>
    </submittedName>
</protein>
<keyword evidence="2" id="KW-0808">Transferase</keyword>
<evidence type="ECO:0000313" key="2">
    <source>
        <dbReference type="EMBL" id="EFU68349.1"/>
    </source>
</evidence>
<feature type="domain" description="Glycosyl transferase family 1" evidence="1">
    <location>
        <begin position="201"/>
        <end position="358"/>
    </location>
</feature>
<sequence>MRILILHKWLVMGGIEKILINYLKLLSNEKEIKIDLILAYDHSDSPFKKEIPKNITTIFLFNNENTKRINFLYKNRNKNIISKFRYKIVRIKEKFDYRNRINSIIKNKYDIIINFSNHFDQYLPFNKIQSPTIRWQHLALKEDKSKEVIKEISYLRKYDYVIAICEDMAKSLSLRSGLKDNILTLYNPIGEDEVILKSKQPILTHLKNPYFIQVARLDKIKRHEDLINIYSKLVKLGIEENLYILGDGEEKENLSKLIKKLNLEDRCLLLGEIKNPYPYIKNAKLFLHTSEREGLPTVLLESLFLNVPVIAIDCPTGPREILNNGKCGGLIPLNNFDLFISKTYEISSSKELLEKIRGEIKEHIHIFSENRTRENLIKFLYSLI</sequence>
<reference evidence="2 3" key="1">
    <citation type="submission" date="2010-12" db="EMBL/GenBank/DDBJ databases">
        <authorList>
            <person name="Muzny D."/>
            <person name="Qin X."/>
            <person name="Deng J."/>
            <person name="Jiang H."/>
            <person name="Liu Y."/>
            <person name="Qu J."/>
            <person name="Song X.-Z."/>
            <person name="Zhang L."/>
            <person name="Thornton R."/>
            <person name="Coyle M."/>
            <person name="Francisco L."/>
            <person name="Jackson L."/>
            <person name="Javaid M."/>
            <person name="Korchina V."/>
            <person name="Kovar C."/>
            <person name="Mata R."/>
            <person name="Mathew T."/>
            <person name="Ngo R."/>
            <person name="Nguyen L."/>
            <person name="Nguyen N."/>
            <person name="Okwuonu G."/>
            <person name="Ongeri F."/>
            <person name="Pham C."/>
            <person name="Simmons D."/>
            <person name="Wilczek-Boney K."/>
            <person name="Hale W."/>
            <person name="Jakkamsetti A."/>
            <person name="Pham P."/>
            <person name="Ruth R."/>
            <person name="San Lucas F."/>
            <person name="Warren J."/>
            <person name="Zhang J."/>
            <person name="Zhao Z."/>
            <person name="Zhou C."/>
            <person name="Zhu D."/>
            <person name="Lee S."/>
            <person name="Bess C."/>
            <person name="Blankenburg K."/>
            <person name="Forbes L."/>
            <person name="Fu Q."/>
            <person name="Gubbala S."/>
            <person name="Hirani K."/>
            <person name="Jayaseelan J.C."/>
            <person name="Lara F."/>
            <person name="Munidasa M."/>
            <person name="Palculict T."/>
            <person name="Patil S."/>
            <person name="Pu L.-L."/>
            <person name="Saada N."/>
            <person name="Tang L."/>
            <person name="Weissenberger G."/>
            <person name="Zhu Y."/>
            <person name="Hemphill L."/>
            <person name="Shang Y."/>
            <person name="Youmans B."/>
            <person name="Ayvaz T."/>
            <person name="Ross M."/>
            <person name="Santibanez J."/>
            <person name="Aqrawi P."/>
            <person name="Gross S."/>
            <person name="Joshi V."/>
            <person name="Fowler G."/>
            <person name="Nazareth L."/>
            <person name="Reid J."/>
            <person name="Worley K."/>
            <person name="Petrosino J."/>
            <person name="Highlander S."/>
            <person name="Gibbs R."/>
        </authorList>
    </citation>
    <scope>NUCLEOTIDE SEQUENCE [LARGE SCALE GENOMIC DNA]</scope>
    <source>
        <strain evidence="2 3">ATCC 33393</strain>
    </source>
</reference>
<gene>
    <name evidence="2" type="ORF">HMPREF9064_0222</name>
</gene>
<dbReference type="GeneID" id="60799629"/>
<dbReference type="InterPro" id="IPR001296">
    <property type="entry name" value="Glyco_trans_1"/>
</dbReference>
<dbReference type="CDD" id="cd03811">
    <property type="entry name" value="GT4_GT28_WabH-like"/>
    <property type="match status" value="1"/>
</dbReference>
<dbReference type="RefSeq" id="WP_006716750.1">
    <property type="nucleotide sequence ID" value="NZ_GL622200.1"/>
</dbReference>
<dbReference type="Gene3D" id="3.40.50.2000">
    <property type="entry name" value="Glycogen Phosphorylase B"/>
    <property type="match status" value="2"/>
</dbReference>
<proteinExistence type="predicted"/>
<dbReference type="GO" id="GO:1901135">
    <property type="term" value="P:carbohydrate derivative metabolic process"/>
    <property type="evidence" value="ECO:0007669"/>
    <property type="project" value="UniProtKB-ARBA"/>
</dbReference>
<dbReference type="OrthoDB" id="9777346at2"/>
<dbReference type="AlphaFoldDB" id="E6KVP0"/>